<dbReference type="AlphaFoldDB" id="A0A0S7WMC9"/>
<name>A0A0S7WMC9_UNCT6</name>
<dbReference type="GO" id="GO:0046872">
    <property type="term" value="F:metal ion binding"/>
    <property type="evidence" value="ECO:0007669"/>
    <property type="project" value="UniProtKB-KW"/>
</dbReference>
<organism evidence="2 3">
    <name type="scientific">candidate division TA06 bacterium DG_26</name>
    <dbReference type="NCBI Taxonomy" id="1703771"/>
    <lineage>
        <taxon>Bacteria</taxon>
        <taxon>Bacteria division TA06</taxon>
    </lineage>
</organism>
<reference evidence="2 3" key="1">
    <citation type="journal article" date="2015" name="Microbiome">
        <title>Genomic resolution of linkages in carbon, nitrogen, and sulfur cycling among widespread estuary sediment bacteria.</title>
        <authorList>
            <person name="Baker B.J."/>
            <person name="Lazar C.S."/>
            <person name="Teske A.P."/>
            <person name="Dick G.J."/>
        </authorList>
    </citation>
    <scope>NUCLEOTIDE SEQUENCE [LARGE SCALE GENOMIC DNA]</scope>
    <source>
        <strain evidence="2">DG_26</strain>
    </source>
</reference>
<dbReference type="EMBL" id="LIZT01000002">
    <property type="protein sequence ID" value="KPJ51335.1"/>
    <property type="molecule type" value="Genomic_DNA"/>
</dbReference>
<sequence>MSRRKKDLRDACRTALAQCLAVKPRESVLVITDAPLRAIGYAFFDESKSMGNETVLVEIIERQEHGGEPPSVVAQMMKNVDVVVAPTSRSLSHTTARMMASRAGVRIATLPGVTEDMMLRALTIDYDELNKVTSELARLLTLARHVKLTCPRGTDLTMSIEGRKGYADVGLIDRPGLFSNLPAGEAFIAPVEGTTRGRAVFSGSFSSLGVLDRQLVMEIEQGEVRRVEGEKAEVMLRKMEAAGRSGRNIAELGVGTNPKAKISGVTLEDEKVLGTVHIAVGDNKNIGGRTKAIYHLDGMILEPTLWIDDKRVLAEKKLFLG</sequence>
<evidence type="ECO:0000256" key="1">
    <source>
        <dbReference type="ARBA" id="ARBA00022723"/>
    </source>
</evidence>
<gene>
    <name evidence="2" type="ORF">AMJ40_00060</name>
</gene>
<keyword evidence="1" id="KW-0479">Metal-binding</keyword>
<evidence type="ECO:0000313" key="3">
    <source>
        <dbReference type="Proteomes" id="UP000051124"/>
    </source>
</evidence>
<comment type="caution">
    <text evidence="2">The sequence shown here is derived from an EMBL/GenBank/DDBJ whole genome shotgun (WGS) entry which is preliminary data.</text>
</comment>
<protein>
    <recommendedName>
        <fullName evidence="4">Leucyl aminopeptidase</fullName>
    </recommendedName>
</protein>
<proteinExistence type="predicted"/>
<evidence type="ECO:0008006" key="4">
    <source>
        <dbReference type="Google" id="ProtNLM"/>
    </source>
</evidence>
<dbReference type="GO" id="GO:0006508">
    <property type="term" value="P:proteolysis"/>
    <property type="evidence" value="ECO:0007669"/>
    <property type="project" value="InterPro"/>
</dbReference>
<dbReference type="PANTHER" id="PTHR34448">
    <property type="entry name" value="AMINOPEPTIDASE"/>
    <property type="match status" value="1"/>
</dbReference>
<evidence type="ECO:0000313" key="2">
    <source>
        <dbReference type="EMBL" id="KPJ51335.1"/>
    </source>
</evidence>
<dbReference type="Proteomes" id="UP000051124">
    <property type="component" value="Unassembled WGS sequence"/>
</dbReference>
<dbReference type="GO" id="GO:0004177">
    <property type="term" value="F:aminopeptidase activity"/>
    <property type="evidence" value="ECO:0007669"/>
    <property type="project" value="InterPro"/>
</dbReference>
<dbReference type="Pfam" id="PF26233">
    <property type="entry name" value="NicX"/>
    <property type="match status" value="1"/>
</dbReference>
<dbReference type="SUPFAM" id="SSF144052">
    <property type="entry name" value="Thermophilic metalloprotease-like"/>
    <property type="match status" value="1"/>
</dbReference>
<dbReference type="InterPro" id="IPR052170">
    <property type="entry name" value="M29_Exopeptidase"/>
</dbReference>
<accession>A0A0S7WMC9</accession>
<dbReference type="PANTHER" id="PTHR34448:SF1">
    <property type="entry name" value="BLL6088 PROTEIN"/>
    <property type="match status" value="1"/>
</dbReference>
<dbReference type="InterPro" id="IPR058739">
    <property type="entry name" value="NicX"/>
</dbReference>